<name>A0A8S1QYA2_9CILI</name>
<dbReference type="Proteomes" id="UP000692954">
    <property type="component" value="Unassembled WGS sequence"/>
</dbReference>
<evidence type="ECO:0000313" key="2">
    <source>
        <dbReference type="Proteomes" id="UP000692954"/>
    </source>
</evidence>
<reference evidence="1" key="1">
    <citation type="submission" date="2021-01" db="EMBL/GenBank/DDBJ databases">
        <authorList>
            <consortium name="Genoscope - CEA"/>
            <person name="William W."/>
        </authorList>
    </citation>
    <scope>NUCLEOTIDE SEQUENCE</scope>
</reference>
<gene>
    <name evidence="1" type="ORF">PSON_ATCC_30995.1.T1280028</name>
</gene>
<proteinExistence type="predicted"/>
<organism evidence="1 2">
    <name type="scientific">Paramecium sonneborni</name>
    <dbReference type="NCBI Taxonomy" id="65129"/>
    <lineage>
        <taxon>Eukaryota</taxon>
        <taxon>Sar</taxon>
        <taxon>Alveolata</taxon>
        <taxon>Ciliophora</taxon>
        <taxon>Intramacronucleata</taxon>
        <taxon>Oligohymenophorea</taxon>
        <taxon>Peniculida</taxon>
        <taxon>Parameciidae</taxon>
        <taxon>Paramecium</taxon>
    </lineage>
</organism>
<sequence>MQYIDQGNAISMKSVQVRRLQKKNSLFYQQSFLETEEFSHRYEKNIEELKIFKDDPNLNEFKEHFKFRNGKFYEQLEQIIKVESCLKDFAKGYEKYGFVISESGILH</sequence>
<dbReference type="AlphaFoldDB" id="A0A8S1QYA2"/>
<keyword evidence="2" id="KW-1185">Reference proteome</keyword>
<protein>
    <submittedName>
        <fullName evidence="1">Uncharacterized protein</fullName>
    </submittedName>
</protein>
<accession>A0A8S1QYA2</accession>
<dbReference type="EMBL" id="CAJJDN010000128">
    <property type="protein sequence ID" value="CAD8120776.1"/>
    <property type="molecule type" value="Genomic_DNA"/>
</dbReference>
<evidence type="ECO:0000313" key="1">
    <source>
        <dbReference type="EMBL" id="CAD8120776.1"/>
    </source>
</evidence>
<comment type="caution">
    <text evidence="1">The sequence shown here is derived from an EMBL/GenBank/DDBJ whole genome shotgun (WGS) entry which is preliminary data.</text>
</comment>